<evidence type="ECO:0000256" key="5">
    <source>
        <dbReference type="ARBA" id="ARBA00023136"/>
    </source>
</evidence>
<name>A0A1L4CXJ8_9BACT</name>
<evidence type="ECO:0000256" key="3">
    <source>
        <dbReference type="ARBA" id="ARBA00022692"/>
    </source>
</evidence>
<evidence type="ECO:0000256" key="2">
    <source>
        <dbReference type="ARBA" id="ARBA00009694"/>
    </source>
</evidence>
<evidence type="ECO:0008006" key="9">
    <source>
        <dbReference type="Google" id="ProtNLM"/>
    </source>
</evidence>
<evidence type="ECO:0000313" key="8">
    <source>
        <dbReference type="Proteomes" id="UP000184731"/>
    </source>
</evidence>
<dbReference type="Proteomes" id="UP000184731">
    <property type="component" value="Chromosome"/>
</dbReference>
<dbReference type="PANTHER" id="PTHR43461:SF1">
    <property type="entry name" value="TRANSMEMBRANE PROTEIN 256"/>
    <property type="match status" value="1"/>
</dbReference>
<keyword evidence="8" id="KW-1185">Reference proteome</keyword>
<dbReference type="EMBL" id="CP017834">
    <property type="protein sequence ID" value="APJ02666.1"/>
    <property type="molecule type" value="Genomic_DNA"/>
</dbReference>
<dbReference type="OrthoDB" id="9802121at2"/>
<dbReference type="KEGG" id="saqi:AXG55_01455"/>
<sequence length="117" mass="12952">MFYPRLFSILGFLSVALGAFGAHGLKNKVTEAMLENWKTATLYLFIHVLAGLISFYVTNKKRSQFCFASGAIIFAGSLYLLVLLNIPILGAITPIGGSLFLLGWAFLFWDVKKQISK</sequence>
<reference evidence="7 8" key="1">
    <citation type="submission" date="2016-10" db="EMBL/GenBank/DDBJ databases">
        <title>Silvanigrella aquatica sp. nov., isolated from a freshwater lake located in the Black Forest, Germany, description of Silvanigrellaceae fam. nov., Silvanigrellales ord. nov., reclassification of the order Bdellovibrionales in the class Oligoflexia, reclassification of the families Bacteriovoracaceae and Halobacteriovoraceae in the new order Bacteriovoracales ord. nov., and reclassification of the family Pseudobacteriovoracaceae in the order Oligoflexiales.</title>
        <authorList>
            <person name="Hahn M.W."/>
            <person name="Schmidt J."/>
            <person name="Koll U."/>
            <person name="Rohde M."/>
            <person name="Verbag S."/>
            <person name="Pitt A."/>
            <person name="Nakai R."/>
            <person name="Naganuma T."/>
            <person name="Lang E."/>
        </authorList>
    </citation>
    <scope>NUCLEOTIDE SEQUENCE [LARGE SCALE GENOMIC DNA]</scope>
    <source>
        <strain evidence="7 8">MWH-Nonnen-W8red</strain>
    </source>
</reference>
<dbReference type="InterPro" id="IPR006696">
    <property type="entry name" value="DUF423"/>
</dbReference>
<keyword evidence="3 6" id="KW-0812">Transmembrane</keyword>
<feature type="transmembrane region" description="Helical" evidence="6">
    <location>
        <begin position="65"/>
        <end position="82"/>
    </location>
</feature>
<dbReference type="PANTHER" id="PTHR43461">
    <property type="entry name" value="TRANSMEMBRANE PROTEIN 256"/>
    <property type="match status" value="1"/>
</dbReference>
<comment type="subcellular location">
    <subcellularLocation>
        <location evidence="1">Membrane</location>
        <topology evidence="1">Multi-pass membrane protein</topology>
    </subcellularLocation>
</comment>
<evidence type="ECO:0000256" key="4">
    <source>
        <dbReference type="ARBA" id="ARBA00022989"/>
    </source>
</evidence>
<gene>
    <name evidence="7" type="ORF">AXG55_01455</name>
</gene>
<dbReference type="Pfam" id="PF04241">
    <property type="entry name" value="DUF423"/>
    <property type="match status" value="1"/>
</dbReference>
<keyword evidence="4 6" id="KW-1133">Transmembrane helix</keyword>
<dbReference type="GO" id="GO:0005886">
    <property type="term" value="C:plasma membrane"/>
    <property type="evidence" value="ECO:0007669"/>
    <property type="project" value="TreeGrafter"/>
</dbReference>
<protein>
    <recommendedName>
        <fullName evidence="9">DUF423 domain-containing protein</fullName>
    </recommendedName>
</protein>
<feature type="transmembrane region" description="Helical" evidence="6">
    <location>
        <begin position="40"/>
        <end position="58"/>
    </location>
</feature>
<evidence type="ECO:0000256" key="6">
    <source>
        <dbReference type="SAM" id="Phobius"/>
    </source>
</evidence>
<organism evidence="7 8">
    <name type="scientific">Silvanigrella aquatica</name>
    <dbReference type="NCBI Taxonomy" id="1915309"/>
    <lineage>
        <taxon>Bacteria</taxon>
        <taxon>Pseudomonadati</taxon>
        <taxon>Bdellovibrionota</taxon>
        <taxon>Oligoflexia</taxon>
        <taxon>Silvanigrellales</taxon>
        <taxon>Silvanigrellaceae</taxon>
        <taxon>Silvanigrella</taxon>
    </lineage>
</organism>
<dbReference type="RefSeq" id="WP_148696374.1">
    <property type="nucleotide sequence ID" value="NZ_CP017834.1"/>
</dbReference>
<comment type="similarity">
    <text evidence="2">Belongs to the UPF0382 family.</text>
</comment>
<proteinExistence type="inferred from homology"/>
<dbReference type="AlphaFoldDB" id="A0A1L4CXJ8"/>
<feature type="transmembrane region" description="Helical" evidence="6">
    <location>
        <begin position="88"/>
        <end position="109"/>
    </location>
</feature>
<accession>A0A1L4CXJ8</accession>
<dbReference type="STRING" id="1915309.AXG55_01455"/>
<evidence type="ECO:0000256" key="1">
    <source>
        <dbReference type="ARBA" id="ARBA00004141"/>
    </source>
</evidence>
<evidence type="ECO:0000313" key="7">
    <source>
        <dbReference type="EMBL" id="APJ02666.1"/>
    </source>
</evidence>
<keyword evidence="5 6" id="KW-0472">Membrane</keyword>